<dbReference type="CDD" id="cd14178">
    <property type="entry name" value="STKc_RSK3_C"/>
    <property type="match status" value="1"/>
</dbReference>
<dbReference type="InterPro" id="IPR017892">
    <property type="entry name" value="Pkinase_C"/>
</dbReference>
<dbReference type="Gene3D" id="3.30.200.20">
    <property type="entry name" value="Phosphorylase Kinase, domain 1"/>
    <property type="match status" value="2"/>
</dbReference>
<feature type="binding site" evidence="14 15">
    <location>
        <position position="113"/>
    </location>
    <ligand>
        <name>ATP</name>
        <dbReference type="ChEBI" id="CHEBI:30616"/>
    </ligand>
</feature>
<feature type="binding site" evidence="14 15">
    <location>
        <position position="466"/>
    </location>
    <ligand>
        <name>ATP</name>
        <dbReference type="ChEBI" id="CHEBI:30616"/>
    </ligand>
</feature>
<feature type="active site" description="Proton acceptor" evidence="13">
    <location>
        <position position="206"/>
    </location>
</feature>
<evidence type="ECO:0000256" key="8">
    <source>
        <dbReference type="ARBA" id="ARBA00022777"/>
    </source>
</evidence>
<evidence type="ECO:0000256" key="4">
    <source>
        <dbReference type="ARBA" id="ARBA00022553"/>
    </source>
</evidence>
<evidence type="ECO:0000256" key="12">
    <source>
        <dbReference type="PIRNR" id="PIRNR000606"/>
    </source>
</evidence>
<dbReference type="PROSITE" id="PS50011">
    <property type="entry name" value="PROTEIN_KINASE_DOM"/>
    <property type="match status" value="2"/>
</dbReference>
<reference evidence="18" key="2">
    <citation type="submission" date="2025-09" db="UniProtKB">
        <authorList>
            <consortium name="Ensembl"/>
        </authorList>
    </citation>
    <scope>IDENTIFICATION</scope>
</reference>
<dbReference type="InterPro" id="IPR017441">
    <property type="entry name" value="Protein_kinase_ATP_BS"/>
</dbReference>
<dbReference type="Gene3D" id="1.10.510.10">
    <property type="entry name" value="Transferase(Phosphotransferase) domain 1"/>
    <property type="match status" value="2"/>
</dbReference>
<keyword evidence="6" id="KW-0677">Repeat</keyword>
<evidence type="ECO:0000256" key="14">
    <source>
        <dbReference type="PIRSR" id="PIRSR000606-51"/>
    </source>
</evidence>
<dbReference type="Ensembl" id="ENSJHYT00000009187.1">
    <property type="protein sequence ID" value="ENSJHYP00000007546.1"/>
    <property type="gene ID" value="ENSJHYG00000004231.1"/>
</dbReference>
<accession>A0A8C5NLH7</accession>
<dbReference type="FunFam" id="3.30.200.20:FF:000013">
    <property type="entry name" value="Ribosomal protein S6 kinase"/>
    <property type="match status" value="1"/>
</dbReference>
<protein>
    <recommendedName>
        <fullName evidence="12">Ribosomal protein S6 kinase</fullName>
        <ecNumber evidence="12">2.7.11.1</ecNumber>
    </recommendedName>
</protein>
<dbReference type="SMART" id="SM00133">
    <property type="entry name" value="S_TK_X"/>
    <property type="match status" value="1"/>
</dbReference>
<dbReference type="SUPFAM" id="SSF56112">
    <property type="entry name" value="Protein kinase-like (PK-like)"/>
    <property type="match status" value="2"/>
</dbReference>
<dbReference type="GO" id="GO:0000287">
    <property type="term" value="F:magnesium ion binding"/>
    <property type="evidence" value="ECO:0007669"/>
    <property type="project" value="InterPro"/>
</dbReference>
<evidence type="ECO:0000256" key="13">
    <source>
        <dbReference type="PIRSR" id="PIRSR000606-50"/>
    </source>
</evidence>
<keyword evidence="19" id="KW-1185">Reference proteome</keyword>
<dbReference type="GO" id="GO:0004711">
    <property type="term" value="F:ribosomal protein S6 kinase activity"/>
    <property type="evidence" value="ECO:0007669"/>
    <property type="project" value="InterPro"/>
</dbReference>
<evidence type="ECO:0000256" key="2">
    <source>
        <dbReference type="ARBA" id="ARBA00009804"/>
    </source>
</evidence>
<organism evidence="18 19">
    <name type="scientific">Junco hyemalis</name>
    <name type="common">Dark-eyed junco</name>
    <dbReference type="NCBI Taxonomy" id="40217"/>
    <lineage>
        <taxon>Eukaryota</taxon>
        <taxon>Metazoa</taxon>
        <taxon>Chordata</taxon>
        <taxon>Craniata</taxon>
        <taxon>Vertebrata</taxon>
        <taxon>Euteleostomi</taxon>
        <taxon>Archelosauria</taxon>
        <taxon>Archosauria</taxon>
        <taxon>Dinosauria</taxon>
        <taxon>Saurischia</taxon>
        <taxon>Theropoda</taxon>
        <taxon>Coelurosauria</taxon>
        <taxon>Aves</taxon>
        <taxon>Neognathae</taxon>
        <taxon>Neoaves</taxon>
        <taxon>Telluraves</taxon>
        <taxon>Australaves</taxon>
        <taxon>Passeriformes</taxon>
        <taxon>Passerellidae</taxon>
        <taxon>Junco</taxon>
    </lineage>
</organism>
<keyword evidence="3 12" id="KW-0723">Serine/threonine-protein kinase</keyword>
<feature type="domain" description="Protein kinase" evidence="16">
    <location>
        <begin position="81"/>
        <end position="340"/>
    </location>
</feature>
<evidence type="ECO:0000256" key="9">
    <source>
        <dbReference type="ARBA" id="ARBA00022840"/>
    </source>
</evidence>
<keyword evidence="4" id="KW-0597">Phosphoprotein</keyword>
<evidence type="ECO:0000259" key="16">
    <source>
        <dbReference type="PROSITE" id="PS50011"/>
    </source>
</evidence>
<dbReference type="InterPro" id="IPR041906">
    <property type="entry name" value="RSK_N"/>
</dbReference>
<evidence type="ECO:0000256" key="3">
    <source>
        <dbReference type="ARBA" id="ARBA00022527"/>
    </source>
</evidence>
<dbReference type="PROSITE" id="PS51285">
    <property type="entry name" value="AGC_KINASE_CTER"/>
    <property type="match status" value="1"/>
</dbReference>
<keyword evidence="5 12" id="KW-0808">Transferase</keyword>
<dbReference type="PROSITE" id="PS00107">
    <property type="entry name" value="PROTEIN_KINASE_ATP"/>
    <property type="match status" value="2"/>
</dbReference>
<feature type="binding site" evidence="14">
    <location>
        <begin position="443"/>
        <end position="451"/>
    </location>
    <ligand>
        <name>ATP</name>
        <dbReference type="ChEBI" id="CHEBI:30616"/>
    </ligand>
</feature>
<evidence type="ECO:0000256" key="5">
    <source>
        <dbReference type="ARBA" id="ARBA00022679"/>
    </source>
</evidence>
<dbReference type="InterPro" id="IPR000719">
    <property type="entry name" value="Prot_kinase_dom"/>
</dbReference>
<feature type="domain" description="AGC-kinase C-terminal" evidence="17">
    <location>
        <begin position="341"/>
        <end position="410"/>
    </location>
</feature>
<evidence type="ECO:0000256" key="10">
    <source>
        <dbReference type="ARBA" id="ARBA00047899"/>
    </source>
</evidence>
<feature type="binding site" evidence="14">
    <location>
        <begin position="87"/>
        <end position="95"/>
    </location>
    <ligand>
        <name>ATP</name>
        <dbReference type="ChEBI" id="CHEBI:30616"/>
    </ligand>
</feature>
<dbReference type="FunFam" id="3.30.200.20:FF:000121">
    <property type="entry name" value="Ribosomal protein S6 kinase"/>
    <property type="match status" value="1"/>
</dbReference>
<proteinExistence type="inferred from homology"/>
<sequence>MGEKTAVWHAFSSVLPCCPFLARQPQEIHRKSYLPRKISCFLLRARGTASSTGLWEEGIVKEIDISHHVKEGFEKADPSQFELLKVLGQGSYGKVFLVRKIKGSDAGQLYAMKVLKKATLKVRDRVRSKMERDILAEVNHPFIVKLHYAFQTEGKLYLILDFLRGGDLFTRLSKEVMFTEEDVKFYLAELALALDHLHGLGIIYRDLKPENILLDEEGHIKITDFGLSKEAIDHDKRAYSFCGTIEYMAPEVVNRRGHTQSADWWSFGVLMFEMLTGSLPFQGKDRKETMALILKAKLGMPQFLSIEAQSLLRALFKRNPSNRLGAGFDGVEEIKRHPFFVTIDWNKLYRKEIKPPFKPAVGRPEDTFHFDPEFTSRTPTDSPGVPPSANAHHLFRGFSFVASNLVQEPAQQDVHKITVHPIVQQLHGNNIHFTDGYEIKEDIGIGSYSVCKRCVHKATETEFAVKIIDKSKRDPSEEIEILLRYGQHPNIITLKDVYDDGKFVYLVMELMRGGELLDRILRQKCFSEREASAVLCTITRTVDYLHSQGVVHRDLKPSNILYMDESGNPDSIRICDFGFAKQLRAENGLLMTPCYTANFVAPEVLKRQGYDAACDIWSLGILLYTMLAGFTPFANGPDDTPEEILARIGSGKYALTGGNWDSVSDTAKDIVSKMLHVDPHQRLTAVQVLRHPWIVNREYLSQNQLSRQDVHLVKGAMAATYFALNRAPQAPRLEPVLSSNLAQRRGMKRLTSTRL</sequence>
<evidence type="ECO:0000256" key="7">
    <source>
        <dbReference type="ARBA" id="ARBA00022741"/>
    </source>
</evidence>
<reference evidence="18" key="1">
    <citation type="submission" date="2025-08" db="UniProtKB">
        <authorList>
            <consortium name="Ensembl"/>
        </authorList>
    </citation>
    <scope>IDENTIFICATION</scope>
</reference>
<comment type="catalytic activity">
    <reaction evidence="10 12">
        <text>L-threonyl-[protein] + ATP = O-phospho-L-threonyl-[protein] + ADP + H(+)</text>
        <dbReference type="Rhea" id="RHEA:46608"/>
        <dbReference type="Rhea" id="RHEA-COMP:11060"/>
        <dbReference type="Rhea" id="RHEA-COMP:11605"/>
        <dbReference type="ChEBI" id="CHEBI:15378"/>
        <dbReference type="ChEBI" id="CHEBI:30013"/>
        <dbReference type="ChEBI" id="CHEBI:30616"/>
        <dbReference type="ChEBI" id="CHEBI:61977"/>
        <dbReference type="ChEBI" id="CHEBI:456216"/>
        <dbReference type="EC" id="2.7.11.1"/>
    </reaction>
</comment>
<dbReference type="InterPro" id="IPR016239">
    <property type="entry name" value="Ribosomal_S6_kinase_II"/>
</dbReference>
<dbReference type="InterPro" id="IPR000961">
    <property type="entry name" value="AGC-kinase_C"/>
</dbReference>
<name>A0A8C5NLH7_JUNHY</name>
<dbReference type="CDD" id="cd05582">
    <property type="entry name" value="STKc_RSK_N"/>
    <property type="match status" value="1"/>
</dbReference>
<dbReference type="Pfam" id="PF00069">
    <property type="entry name" value="Pkinase"/>
    <property type="match status" value="2"/>
</dbReference>
<evidence type="ECO:0000256" key="11">
    <source>
        <dbReference type="ARBA" id="ARBA00048679"/>
    </source>
</evidence>
<dbReference type="InterPro" id="IPR011009">
    <property type="entry name" value="Kinase-like_dom_sf"/>
</dbReference>
<feature type="active site" description="Proton acceptor" evidence="13">
    <location>
        <position position="554"/>
    </location>
</feature>
<keyword evidence="9 12" id="KW-0067">ATP-binding</keyword>
<dbReference type="GO" id="GO:0035556">
    <property type="term" value="P:intracellular signal transduction"/>
    <property type="evidence" value="ECO:0007669"/>
    <property type="project" value="InterPro"/>
</dbReference>
<dbReference type="SMART" id="SM00220">
    <property type="entry name" value="S_TKc"/>
    <property type="match status" value="2"/>
</dbReference>
<keyword evidence="8 12" id="KW-0418">Kinase</keyword>
<dbReference type="InterPro" id="IPR008271">
    <property type="entry name" value="Ser/Thr_kinase_AS"/>
</dbReference>
<dbReference type="PROSITE" id="PS00108">
    <property type="entry name" value="PROTEIN_KINASE_ST"/>
    <property type="match status" value="2"/>
</dbReference>
<comment type="cofactor">
    <cofactor evidence="1 12">
        <name>Mg(2+)</name>
        <dbReference type="ChEBI" id="CHEBI:18420"/>
    </cofactor>
</comment>
<evidence type="ECO:0000313" key="19">
    <source>
        <dbReference type="Proteomes" id="UP000694408"/>
    </source>
</evidence>
<dbReference type="GO" id="GO:0005524">
    <property type="term" value="F:ATP binding"/>
    <property type="evidence" value="ECO:0007669"/>
    <property type="project" value="UniProtKB-UniRule"/>
</dbReference>
<evidence type="ECO:0000256" key="1">
    <source>
        <dbReference type="ARBA" id="ARBA00001946"/>
    </source>
</evidence>
<keyword evidence="7 12" id="KW-0547">Nucleotide-binding</keyword>
<dbReference type="AlphaFoldDB" id="A0A8C5NLH7"/>
<dbReference type="Pfam" id="PF00433">
    <property type="entry name" value="Pkinase_C"/>
    <property type="match status" value="1"/>
</dbReference>
<dbReference type="FunFam" id="1.10.510.10:FF:000041">
    <property type="entry name" value="Ribosomal protein S6 kinase"/>
    <property type="match status" value="1"/>
</dbReference>
<dbReference type="PANTHER" id="PTHR24351">
    <property type="entry name" value="RIBOSOMAL PROTEIN S6 KINASE"/>
    <property type="match status" value="1"/>
</dbReference>
<evidence type="ECO:0000313" key="18">
    <source>
        <dbReference type="Ensembl" id="ENSJHYP00000007546.1"/>
    </source>
</evidence>
<dbReference type="EC" id="2.7.11.1" evidence="12"/>
<dbReference type="Proteomes" id="UP000694408">
    <property type="component" value="Unplaced"/>
</dbReference>
<evidence type="ECO:0000256" key="15">
    <source>
        <dbReference type="PROSITE-ProRule" id="PRU10141"/>
    </source>
</evidence>
<feature type="domain" description="Protein kinase" evidence="16">
    <location>
        <begin position="437"/>
        <end position="694"/>
    </location>
</feature>
<evidence type="ECO:0000256" key="6">
    <source>
        <dbReference type="ARBA" id="ARBA00022737"/>
    </source>
</evidence>
<evidence type="ECO:0000259" key="17">
    <source>
        <dbReference type="PROSITE" id="PS51285"/>
    </source>
</evidence>
<dbReference type="PIRSF" id="PIRSF000606">
    <property type="entry name" value="Ribsml_S6_kin_2"/>
    <property type="match status" value="1"/>
</dbReference>
<comment type="catalytic activity">
    <reaction evidence="11 12">
        <text>L-seryl-[protein] + ATP = O-phospho-L-seryl-[protein] + ADP + H(+)</text>
        <dbReference type="Rhea" id="RHEA:17989"/>
        <dbReference type="Rhea" id="RHEA-COMP:9863"/>
        <dbReference type="Rhea" id="RHEA-COMP:11604"/>
        <dbReference type="ChEBI" id="CHEBI:15378"/>
        <dbReference type="ChEBI" id="CHEBI:29999"/>
        <dbReference type="ChEBI" id="CHEBI:30616"/>
        <dbReference type="ChEBI" id="CHEBI:83421"/>
        <dbReference type="ChEBI" id="CHEBI:456216"/>
        <dbReference type="EC" id="2.7.11.1"/>
    </reaction>
</comment>
<dbReference type="FunFam" id="1.10.510.10:FF:000010">
    <property type="entry name" value="Ribosomal protein S6 kinase"/>
    <property type="match status" value="1"/>
</dbReference>
<dbReference type="InterPro" id="IPR042766">
    <property type="entry name" value="RSK3_STKc"/>
</dbReference>
<comment type="similarity">
    <text evidence="2 12">Belongs to the protein kinase superfamily. AGC Ser/Thr protein kinase family. S6 kinase subfamily.</text>
</comment>